<protein>
    <submittedName>
        <fullName evidence="1">Transmembrane protein, putative</fullName>
    </submittedName>
</protein>
<name>A0A7J0H873_9ERIC</name>
<gene>
    <name evidence="1" type="ORF">Acr_27g0008840</name>
</gene>
<dbReference type="EMBL" id="BJWL01000027">
    <property type="protein sequence ID" value="GFZ19145.1"/>
    <property type="molecule type" value="Genomic_DNA"/>
</dbReference>
<comment type="caution">
    <text evidence="1">The sequence shown here is derived from an EMBL/GenBank/DDBJ whole genome shotgun (WGS) entry which is preliminary data.</text>
</comment>
<reference evidence="1 2" key="1">
    <citation type="submission" date="2019-07" db="EMBL/GenBank/DDBJ databases">
        <title>De Novo Assembly of kiwifruit Actinidia rufa.</title>
        <authorList>
            <person name="Sugita-Konishi S."/>
            <person name="Sato K."/>
            <person name="Mori E."/>
            <person name="Abe Y."/>
            <person name="Kisaki G."/>
            <person name="Hamano K."/>
            <person name="Suezawa K."/>
            <person name="Otani M."/>
            <person name="Fukuda T."/>
            <person name="Manabe T."/>
            <person name="Gomi K."/>
            <person name="Tabuchi M."/>
            <person name="Akimitsu K."/>
            <person name="Kataoka I."/>
        </authorList>
    </citation>
    <scope>NUCLEOTIDE SEQUENCE [LARGE SCALE GENOMIC DNA]</scope>
    <source>
        <strain evidence="2">cv. Fuchu</strain>
    </source>
</reference>
<keyword evidence="2" id="KW-1185">Reference proteome</keyword>
<evidence type="ECO:0000313" key="2">
    <source>
        <dbReference type="Proteomes" id="UP000585474"/>
    </source>
</evidence>
<organism evidence="1 2">
    <name type="scientific">Actinidia rufa</name>
    <dbReference type="NCBI Taxonomy" id="165716"/>
    <lineage>
        <taxon>Eukaryota</taxon>
        <taxon>Viridiplantae</taxon>
        <taxon>Streptophyta</taxon>
        <taxon>Embryophyta</taxon>
        <taxon>Tracheophyta</taxon>
        <taxon>Spermatophyta</taxon>
        <taxon>Magnoliopsida</taxon>
        <taxon>eudicotyledons</taxon>
        <taxon>Gunneridae</taxon>
        <taxon>Pentapetalae</taxon>
        <taxon>asterids</taxon>
        <taxon>Ericales</taxon>
        <taxon>Actinidiaceae</taxon>
        <taxon>Actinidia</taxon>
    </lineage>
</organism>
<sequence length="125" mass="13945">MLCAPDFGKEAASILDSSAAFFDRSSRARERKKRREKAAYGFGGLGAGGDRGSAVRGADAWAVVSAAGKKQSGGIQQYADEWRIHTGSHHHLLRPHYHFPHRNRHPHLFRLTDSSSNCWSFLHNF</sequence>
<dbReference type="AlphaFoldDB" id="A0A7J0H873"/>
<dbReference type="Proteomes" id="UP000585474">
    <property type="component" value="Unassembled WGS sequence"/>
</dbReference>
<evidence type="ECO:0000313" key="1">
    <source>
        <dbReference type="EMBL" id="GFZ19145.1"/>
    </source>
</evidence>
<proteinExistence type="predicted"/>
<accession>A0A7J0H873</accession>
<keyword evidence="1" id="KW-0472">Membrane</keyword>
<keyword evidence="1" id="KW-0812">Transmembrane</keyword>